<sequence length="50" mass="5395">MPATCGICADDVPLGHAVHATIHTKTDAGVVDYYVCQPCYEDELAPLFEN</sequence>
<dbReference type="STRING" id="1407499.HHUB_2794"/>
<gene>
    <name evidence="1" type="ORF">HHUB_2794</name>
</gene>
<organism evidence="1 2">
    <name type="scientific">Halobacterium hubeiense</name>
    <dbReference type="NCBI Taxonomy" id="1407499"/>
    <lineage>
        <taxon>Archaea</taxon>
        <taxon>Methanobacteriati</taxon>
        <taxon>Methanobacteriota</taxon>
        <taxon>Stenosarchaea group</taxon>
        <taxon>Halobacteria</taxon>
        <taxon>Halobacteriales</taxon>
        <taxon>Halobacteriaceae</taxon>
        <taxon>Halobacterium</taxon>
    </lineage>
</organism>
<proteinExistence type="predicted"/>
<dbReference type="OrthoDB" id="250695at2157"/>
<evidence type="ECO:0000313" key="1">
    <source>
        <dbReference type="EMBL" id="CQH58641.1"/>
    </source>
</evidence>
<evidence type="ECO:0008006" key="3">
    <source>
        <dbReference type="Google" id="ProtNLM"/>
    </source>
</evidence>
<reference evidence="2" key="1">
    <citation type="journal article" date="2016" name="Environ. Microbiol.">
        <title>The complete genome of a viable archaeum isolated from 123-million-year-old rock salt.</title>
        <authorList>
            <person name="Jaakkola S.T."/>
            <person name="Pfeiffer F."/>
            <person name="Ravantti J.J."/>
            <person name="Guo Q."/>
            <person name="Liu Y."/>
            <person name="Chen X."/>
            <person name="Ma H."/>
            <person name="Yang C."/>
            <person name="Oksanen H.M."/>
            <person name="Bamford D.H."/>
        </authorList>
    </citation>
    <scope>NUCLEOTIDE SEQUENCE</scope>
    <source>
        <strain evidence="2">JI20-1</strain>
    </source>
</reference>
<evidence type="ECO:0000313" key="2">
    <source>
        <dbReference type="Proteomes" id="UP000066737"/>
    </source>
</evidence>
<keyword evidence="2" id="KW-1185">Reference proteome</keyword>
<dbReference type="AlphaFoldDB" id="A0A0U5H4C1"/>
<dbReference type="GeneID" id="54851166"/>
<dbReference type="Proteomes" id="UP000066737">
    <property type="component" value="Chromosome I"/>
</dbReference>
<protein>
    <recommendedName>
        <fullName evidence="3">Small CPxCG-related zinc finger protein</fullName>
    </recommendedName>
</protein>
<dbReference type="KEGG" id="hhb:Hhub_2794"/>
<dbReference type="RefSeq" id="WP_169793402.1">
    <property type="nucleotide sequence ID" value="NZ_CEML01000001.1"/>
</dbReference>
<name>A0A0U5H4C1_9EURY</name>
<accession>A0A0U5H4C1</accession>
<dbReference type="EMBL" id="LN831302">
    <property type="protein sequence ID" value="CQH58641.1"/>
    <property type="molecule type" value="Genomic_DNA"/>
</dbReference>